<sequence>MDLQLTGKHVLITGGSRGIGLACALGFAREGAKLSLVGRSQEHLDSAIAQLRGQGFDAVGYSADLVDAAAAAAMLDAAQAAGGAIDILVNSAGAARRTPFGELTPGVWQNSMQAKFFSYINVIDPLIKRMGERGSGAIVNIVGMGGKVASTTHISGGAANAALMLASAGLAAAYGPLGVRVNAVNPSITLTDRMAQGLEAEARARNISTELALQQAQAKMPLGRIASPEDIANAVLFLSSPQAGYISGAILSMDGAATPMVV</sequence>
<proteinExistence type="inferred from homology"/>
<dbReference type="PANTHER" id="PTHR42879:SF2">
    <property type="entry name" value="3-OXOACYL-[ACYL-CARRIER-PROTEIN] REDUCTASE FABG"/>
    <property type="match status" value="1"/>
</dbReference>
<dbReference type="EMBL" id="FQXE01000005">
    <property type="protein sequence ID" value="SHH85251.1"/>
    <property type="molecule type" value="Genomic_DNA"/>
</dbReference>
<evidence type="ECO:0000256" key="1">
    <source>
        <dbReference type="ARBA" id="ARBA00006484"/>
    </source>
</evidence>
<dbReference type="InterPro" id="IPR002347">
    <property type="entry name" value="SDR_fam"/>
</dbReference>
<dbReference type="InterPro" id="IPR050259">
    <property type="entry name" value="SDR"/>
</dbReference>
<dbReference type="SUPFAM" id="SSF51735">
    <property type="entry name" value="NAD(P)-binding Rossmann-fold domains"/>
    <property type="match status" value="1"/>
</dbReference>
<dbReference type="Proteomes" id="UP000184226">
    <property type="component" value="Unassembled WGS sequence"/>
</dbReference>
<keyword evidence="3" id="KW-1185">Reference proteome</keyword>
<dbReference type="RefSeq" id="WP_073103291.1">
    <property type="nucleotide sequence ID" value="NZ_FQXE01000005.1"/>
</dbReference>
<name>A0A1M5WCP9_9BURK</name>
<dbReference type="STRING" id="658167.SAMN04488135_105192"/>
<dbReference type="FunFam" id="3.40.50.720:FF:000084">
    <property type="entry name" value="Short-chain dehydrogenase reductase"/>
    <property type="match status" value="1"/>
</dbReference>
<evidence type="ECO:0000313" key="2">
    <source>
        <dbReference type="EMBL" id="SHH85251.1"/>
    </source>
</evidence>
<reference evidence="2 3" key="1">
    <citation type="submission" date="2016-11" db="EMBL/GenBank/DDBJ databases">
        <authorList>
            <person name="Jaros S."/>
            <person name="Januszkiewicz K."/>
            <person name="Wedrychowicz H."/>
        </authorList>
    </citation>
    <scope>NUCLEOTIDE SEQUENCE [LARGE SCALE GENOMIC DNA]</scope>
    <source>
        <strain evidence="2 3">CGMCC 1.10190</strain>
    </source>
</reference>
<accession>A0A1M5WCP9</accession>
<protein>
    <submittedName>
        <fullName evidence="2">NAD(P)-dependent dehydrogenase, short-chain alcohol dehydrogenase family</fullName>
    </submittedName>
</protein>
<dbReference type="PANTHER" id="PTHR42879">
    <property type="entry name" value="3-OXOACYL-(ACYL-CARRIER-PROTEIN) REDUCTASE"/>
    <property type="match status" value="1"/>
</dbReference>
<dbReference type="OrthoDB" id="9803333at2"/>
<dbReference type="Pfam" id="PF13561">
    <property type="entry name" value="adh_short_C2"/>
    <property type="match status" value="1"/>
</dbReference>
<comment type="similarity">
    <text evidence="1">Belongs to the short-chain dehydrogenases/reductases (SDR) family.</text>
</comment>
<dbReference type="AlphaFoldDB" id="A0A1M5WCP9"/>
<organism evidence="2 3">
    <name type="scientific">Pollutimonas bauzanensis</name>
    <dbReference type="NCBI Taxonomy" id="658167"/>
    <lineage>
        <taxon>Bacteria</taxon>
        <taxon>Pseudomonadati</taxon>
        <taxon>Pseudomonadota</taxon>
        <taxon>Betaproteobacteria</taxon>
        <taxon>Burkholderiales</taxon>
        <taxon>Alcaligenaceae</taxon>
        <taxon>Pollutimonas</taxon>
    </lineage>
</organism>
<dbReference type="Gene3D" id="3.40.50.720">
    <property type="entry name" value="NAD(P)-binding Rossmann-like Domain"/>
    <property type="match status" value="1"/>
</dbReference>
<gene>
    <name evidence="2" type="ORF">SAMN04488135_105192</name>
</gene>
<dbReference type="InterPro" id="IPR036291">
    <property type="entry name" value="NAD(P)-bd_dom_sf"/>
</dbReference>
<dbReference type="PRINTS" id="PR00081">
    <property type="entry name" value="GDHRDH"/>
</dbReference>
<evidence type="ECO:0000313" key="3">
    <source>
        <dbReference type="Proteomes" id="UP000184226"/>
    </source>
</evidence>